<dbReference type="Proteomes" id="UP000294535">
    <property type="component" value="Unassembled WGS sequence"/>
</dbReference>
<feature type="binding site" evidence="19">
    <location>
        <position position="320"/>
    </location>
    <ligand>
        <name>Zn(2+)</name>
        <dbReference type="ChEBI" id="CHEBI:29105"/>
    </ligand>
</feature>
<evidence type="ECO:0000259" key="20">
    <source>
        <dbReference type="PROSITE" id="PS50970"/>
    </source>
</evidence>
<dbReference type="SUPFAM" id="SSF82282">
    <property type="entry name" value="Homocysteine S-methyltransferase"/>
    <property type="match status" value="1"/>
</dbReference>
<feature type="binding site" evidence="19">
    <location>
        <position position="256"/>
    </location>
    <ligand>
        <name>Zn(2+)</name>
        <dbReference type="ChEBI" id="CHEBI:29105"/>
    </ligand>
</feature>
<feature type="binding site" evidence="19">
    <location>
        <position position="319"/>
    </location>
    <ligand>
        <name>Zn(2+)</name>
        <dbReference type="ChEBI" id="CHEBI:29105"/>
    </ligand>
</feature>
<keyword evidence="15" id="KW-0486">Methionine biosynthesis</keyword>
<comment type="cofactor">
    <cofactor evidence="3">
        <name>methylcob(III)alamin</name>
        <dbReference type="ChEBI" id="CHEBI:28115"/>
    </cofactor>
</comment>
<keyword evidence="11 19" id="KW-0808">Transferase</keyword>
<evidence type="ECO:0000256" key="18">
    <source>
        <dbReference type="ARBA" id="ARBA00031040"/>
    </source>
</evidence>
<evidence type="ECO:0000256" key="15">
    <source>
        <dbReference type="ARBA" id="ARBA00023167"/>
    </source>
</evidence>
<proteinExistence type="inferred from homology"/>
<evidence type="ECO:0000256" key="6">
    <source>
        <dbReference type="ARBA" id="ARBA00012032"/>
    </source>
</evidence>
<protein>
    <recommendedName>
        <fullName evidence="7">Methionine synthase</fullName>
        <ecNumber evidence="6">2.1.1.13</ecNumber>
    </recommendedName>
    <alternativeName>
        <fullName evidence="18">5-methyltetrahydrofolate--homocysteine methyltransferase</fullName>
    </alternativeName>
</protein>
<dbReference type="FunFam" id="3.20.20.330:FF:000001">
    <property type="entry name" value="Methionine synthase"/>
    <property type="match status" value="1"/>
</dbReference>
<accession>A0A4R6TA17</accession>
<dbReference type="Pfam" id="PF02574">
    <property type="entry name" value="S-methyl_trans"/>
    <property type="match status" value="1"/>
</dbReference>
<comment type="pathway">
    <text evidence="4">Amino-acid biosynthesis; L-methionine biosynthesis via de novo pathway; L-methionine from L-homocysteine (MetH route): step 1/1.</text>
</comment>
<keyword evidence="13 19" id="KW-0479">Metal-binding</keyword>
<keyword evidence="14 19" id="KW-0862">Zinc</keyword>
<keyword evidence="9" id="KW-0028">Amino-acid biosynthesis</keyword>
<dbReference type="PROSITE" id="PS50970">
    <property type="entry name" value="HCY"/>
    <property type="match status" value="1"/>
</dbReference>
<dbReference type="AlphaFoldDB" id="A0A4R6TA17"/>
<dbReference type="GO" id="GO:0008705">
    <property type="term" value="F:methionine synthase activity"/>
    <property type="evidence" value="ECO:0007669"/>
    <property type="project" value="UniProtKB-EC"/>
</dbReference>
<evidence type="ECO:0000256" key="8">
    <source>
        <dbReference type="ARBA" id="ARBA00022603"/>
    </source>
</evidence>
<dbReference type="GO" id="GO:0046653">
    <property type="term" value="P:tetrahydrofolate metabolic process"/>
    <property type="evidence" value="ECO:0007669"/>
    <property type="project" value="TreeGrafter"/>
</dbReference>
<comment type="function">
    <text evidence="17">Catalyzes the transfer of a methyl group from methyl-cobalamin to homocysteine, yielding enzyme-bound cob(I)alamin and methionine. Subsequently, remethylates the cofactor using methyltetrahydrofolate.</text>
</comment>
<dbReference type="GO" id="GO:0005829">
    <property type="term" value="C:cytosol"/>
    <property type="evidence" value="ECO:0007669"/>
    <property type="project" value="TreeGrafter"/>
</dbReference>
<dbReference type="EMBL" id="SNYF01000005">
    <property type="protein sequence ID" value="TDQ18762.1"/>
    <property type="molecule type" value="Genomic_DNA"/>
</dbReference>
<reference evidence="21 22" key="1">
    <citation type="submission" date="2019-03" db="EMBL/GenBank/DDBJ databases">
        <title>Genomic Encyclopedia of Type Strains, Phase III (KMG-III): the genomes of soil and plant-associated and newly described type strains.</title>
        <authorList>
            <person name="Whitman W."/>
        </authorList>
    </citation>
    <scope>NUCLEOTIDE SEQUENCE [LARGE SCALE GENOMIC DNA]</scope>
    <source>
        <strain evidence="21 22">CECT 8446</strain>
    </source>
</reference>
<organism evidence="21 22">
    <name type="scientific">Algoriphagus boseongensis</name>
    <dbReference type="NCBI Taxonomy" id="1442587"/>
    <lineage>
        <taxon>Bacteria</taxon>
        <taxon>Pseudomonadati</taxon>
        <taxon>Bacteroidota</taxon>
        <taxon>Cytophagia</taxon>
        <taxon>Cytophagales</taxon>
        <taxon>Cyclobacteriaceae</taxon>
        <taxon>Algoriphagus</taxon>
    </lineage>
</organism>
<sequence length="353" mass="38628">MKMQNRTNTLLKAIENRILILDGAMGTMIQRYKLTEEDFRTPELENHPKSLKGNNDLLSLSRPDIIKAIHKEYLEAGADLIETNTFSGTTIAQEDYGLSHFAYAINFESAKIAREIADEFTAKDPSKPRFVAGAMGPTNRTASISPDVNDPGYRAITFDQLAEAYEEQVRGLLDGGSDVLLVETIFDTLNAKAALFAIQEVFEERNIPLDPREGGIPIMISGTITDASGRTLSGQTTEAFLISVSHVPLLSVGLNCALGAKELRPYLKVLAQKAPFYVSAYPNAGLPNEFGAYDQGANEMADQVRDFLKEGMLNILGGCCGTTPDHIRALAKMAAEFQPRKIEDFVEEEGSNA</sequence>
<evidence type="ECO:0000256" key="5">
    <source>
        <dbReference type="ARBA" id="ARBA00010398"/>
    </source>
</evidence>
<dbReference type="InterPro" id="IPR036589">
    <property type="entry name" value="HCY_dom_sf"/>
</dbReference>
<dbReference type="EC" id="2.1.1.13" evidence="6"/>
<dbReference type="GO" id="GO:0032259">
    <property type="term" value="P:methylation"/>
    <property type="evidence" value="ECO:0007669"/>
    <property type="project" value="UniProtKB-KW"/>
</dbReference>
<gene>
    <name evidence="21" type="ORF">DFQ04_0570</name>
</gene>
<evidence type="ECO:0000256" key="10">
    <source>
        <dbReference type="ARBA" id="ARBA00022628"/>
    </source>
</evidence>
<keyword evidence="22" id="KW-1185">Reference proteome</keyword>
<feature type="domain" description="Hcy-binding" evidence="20">
    <location>
        <begin position="7"/>
        <end position="334"/>
    </location>
</feature>
<dbReference type="Gene3D" id="3.20.20.330">
    <property type="entry name" value="Homocysteine-binding-like domain"/>
    <property type="match status" value="1"/>
</dbReference>
<dbReference type="InterPro" id="IPR050554">
    <property type="entry name" value="Met_Synthase/Corrinoid"/>
</dbReference>
<keyword evidence="16" id="KW-0170">Cobalt</keyword>
<evidence type="ECO:0000256" key="13">
    <source>
        <dbReference type="ARBA" id="ARBA00022723"/>
    </source>
</evidence>
<dbReference type="PANTHER" id="PTHR45833">
    <property type="entry name" value="METHIONINE SYNTHASE"/>
    <property type="match status" value="1"/>
</dbReference>
<evidence type="ECO:0000256" key="17">
    <source>
        <dbReference type="ARBA" id="ARBA00025552"/>
    </source>
</evidence>
<dbReference type="GO" id="GO:0031419">
    <property type="term" value="F:cobalamin binding"/>
    <property type="evidence" value="ECO:0007669"/>
    <property type="project" value="UniProtKB-KW"/>
</dbReference>
<keyword evidence="10" id="KW-0846">Cobalamin</keyword>
<evidence type="ECO:0000256" key="14">
    <source>
        <dbReference type="ARBA" id="ARBA00022833"/>
    </source>
</evidence>
<comment type="cofactor">
    <cofactor evidence="2 19">
        <name>Zn(2+)</name>
        <dbReference type="ChEBI" id="CHEBI:29105"/>
    </cofactor>
</comment>
<dbReference type="PANTHER" id="PTHR45833:SF1">
    <property type="entry name" value="METHIONINE SYNTHASE"/>
    <property type="match status" value="1"/>
</dbReference>
<comment type="caution">
    <text evidence="21">The sequence shown here is derived from an EMBL/GenBank/DDBJ whole genome shotgun (WGS) entry which is preliminary data.</text>
</comment>
<evidence type="ECO:0000256" key="16">
    <source>
        <dbReference type="ARBA" id="ARBA00023285"/>
    </source>
</evidence>
<evidence type="ECO:0000256" key="19">
    <source>
        <dbReference type="PROSITE-ProRule" id="PRU00333"/>
    </source>
</evidence>
<name>A0A4R6TA17_9BACT</name>
<keyword evidence="12" id="KW-0949">S-adenosyl-L-methionine</keyword>
<evidence type="ECO:0000256" key="7">
    <source>
        <dbReference type="ARBA" id="ARBA00013998"/>
    </source>
</evidence>
<evidence type="ECO:0000313" key="22">
    <source>
        <dbReference type="Proteomes" id="UP000294535"/>
    </source>
</evidence>
<dbReference type="InterPro" id="IPR003726">
    <property type="entry name" value="HCY_dom"/>
</dbReference>
<evidence type="ECO:0000256" key="2">
    <source>
        <dbReference type="ARBA" id="ARBA00001947"/>
    </source>
</evidence>
<evidence type="ECO:0000256" key="9">
    <source>
        <dbReference type="ARBA" id="ARBA00022605"/>
    </source>
</evidence>
<evidence type="ECO:0000256" key="3">
    <source>
        <dbReference type="ARBA" id="ARBA00001956"/>
    </source>
</evidence>
<evidence type="ECO:0000256" key="11">
    <source>
        <dbReference type="ARBA" id="ARBA00022679"/>
    </source>
</evidence>
<evidence type="ECO:0000313" key="21">
    <source>
        <dbReference type="EMBL" id="TDQ18762.1"/>
    </source>
</evidence>
<keyword evidence="8 19" id="KW-0489">Methyltransferase</keyword>
<evidence type="ECO:0000256" key="12">
    <source>
        <dbReference type="ARBA" id="ARBA00022691"/>
    </source>
</evidence>
<dbReference type="GO" id="GO:0050667">
    <property type="term" value="P:homocysteine metabolic process"/>
    <property type="evidence" value="ECO:0007669"/>
    <property type="project" value="TreeGrafter"/>
</dbReference>
<evidence type="ECO:0000256" key="4">
    <source>
        <dbReference type="ARBA" id="ARBA00005178"/>
    </source>
</evidence>
<dbReference type="GO" id="GO:0046872">
    <property type="term" value="F:metal ion binding"/>
    <property type="evidence" value="ECO:0007669"/>
    <property type="project" value="UniProtKB-KW"/>
</dbReference>
<evidence type="ECO:0000256" key="1">
    <source>
        <dbReference type="ARBA" id="ARBA00001700"/>
    </source>
</evidence>
<comment type="similarity">
    <text evidence="5">Belongs to the vitamin-B12 dependent methionine synthase family.</text>
</comment>
<comment type="catalytic activity">
    <reaction evidence="1">
        <text>(6S)-5-methyl-5,6,7,8-tetrahydrofolate + L-homocysteine = (6S)-5,6,7,8-tetrahydrofolate + L-methionine</text>
        <dbReference type="Rhea" id="RHEA:11172"/>
        <dbReference type="ChEBI" id="CHEBI:18608"/>
        <dbReference type="ChEBI" id="CHEBI:57453"/>
        <dbReference type="ChEBI" id="CHEBI:57844"/>
        <dbReference type="ChEBI" id="CHEBI:58199"/>
        <dbReference type="EC" id="2.1.1.13"/>
    </reaction>
</comment>